<accession>A0A2M6WQ37</accession>
<evidence type="ECO:0000259" key="1">
    <source>
        <dbReference type="Pfam" id="PF14213"/>
    </source>
</evidence>
<gene>
    <name evidence="2" type="ORF">COT96_02420</name>
</gene>
<feature type="domain" description="DUF4325" evidence="1">
    <location>
        <begin position="35"/>
        <end position="76"/>
    </location>
</feature>
<protein>
    <submittedName>
        <fullName evidence="2">DUF4325 domain-containing protein</fullName>
    </submittedName>
</protein>
<dbReference type="EMBL" id="PFAO01000059">
    <property type="protein sequence ID" value="PIT94917.1"/>
    <property type="molecule type" value="Genomic_DNA"/>
</dbReference>
<reference evidence="3" key="1">
    <citation type="submission" date="2017-09" db="EMBL/GenBank/DDBJ databases">
        <title>Depth-based differentiation of microbial function through sediment-hosted aquifers and enrichment of novel symbionts in the deep terrestrial subsurface.</title>
        <authorList>
            <person name="Probst A.J."/>
            <person name="Ladd B."/>
            <person name="Jarett J.K."/>
            <person name="Geller-Mcgrath D.E."/>
            <person name="Sieber C.M.K."/>
            <person name="Emerson J.B."/>
            <person name="Anantharaman K."/>
            <person name="Thomas B.C."/>
            <person name="Malmstrom R."/>
            <person name="Stieglmeier M."/>
            <person name="Klingl A."/>
            <person name="Woyke T."/>
            <person name="Ryan C.M."/>
            <person name="Banfield J.F."/>
        </authorList>
    </citation>
    <scope>NUCLEOTIDE SEQUENCE [LARGE SCALE GENOMIC DNA]</scope>
</reference>
<dbReference type="InterPro" id="IPR025474">
    <property type="entry name" value="DUF4325"/>
</dbReference>
<name>A0A2M6WQ37_9BACT</name>
<proteinExistence type="predicted"/>
<dbReference type="AlphaFoldDB" id="A0A2M6WQ37"/>
<evidence type="ECO:0000313" key="2">
    <source>
        <dbReference type="EMBL" id="PIT94917.1"/>
    </source>
</evidence>
<organism evidence="2 3">
    <name type="scientific">Candidatus Falkowbacteria bacterium CG10_big_fil_rev_8_21_14_0_10_38_22</name>
    <dbReference type="NCBI Taxonomy" id="1974564"/>
    <lineage>
        <taxon>Bacteria</taxon>
        <taxon>Candidatus Falkowiibacteriota</taxon>
    </lineage>
</organism>
<evidence type="ECO:0000313" key="3">
    <source>
        <dbReference type="Proteomes" id="UP000228964"/>
    </source>
</evidence>
<sequence>MRVELKKFGEILVSRPAGREAYLAMSAYLTKGLPKDETIEIDFSGVKVLTPSWADEVITKIALDFKNLKLVNTANPTVKATLKTLMEYSGLKLSLNW</sequence>
<dbReference type="Proteomes" id="UP000228964">
    <property type="component" value="Unassembled WGS sequence"/>
</dbReference>
<dbReference type="Pfam" id="PF14213">
    <property type="entry name" value="DUF4325"/>
    <property type="match status" value="1"/>
</dbReference>
<comment type="caution">
    <text evidence="2">The sequence shown here is derived from an EMBL/GenBank/DDBJ whole genome shotgun (WGS) entry which is preliminary data.</text>
</comment>